<dbReference type="Proteomes" id="UP000515847">
    <property type="component" value="Chromosome"/>
</dbReference>
<dbReference type="RefSeq" id="WP_034420082.1">
    <property type="nucleotide sequence ID" value="NZ_CP045798.1"/>
</dbReference>
<evidence type="ECO:0000256" key="5">
    <source>
        <dbReference type="ARBA" id="ARBA00070406"/>
    </source>
</evidence>
<evidence type="ECO:0000256" key="4">
    <source>
        <dbReference type="ARBA" id="ARBA00058938"/>
    </source>
</evidence>
<name>A0A7G6E3R3_THEFR</name>
<dbReference type="PROSITE" id="PS51077">
    <property type="entry name" value="HTH_ICLR"/>
    <property type="match status" value="1"/>
</dbReference>
<evidence type="ECO:0000256" key="3">
    <source>
        <dbReference type="ARBA" id="ARBA00023163"/>
    </source>
</evidence>
<keyword evidence="3" id="KW-0804">Transcription</keyword>
<keyword evidence="9" id="KW-1185">Reference proteome</keyword>
<dbReference type="PROSITE" id="PS51078">
    <property type="entry name" value="ICLR_ED"/>
    <property type="match status" value="1"/>
</dbReference>
<dbReference type="Pfam" id="PF09339">
    <property type="entry name" value="HTH_IclR"/>
    <property type="match status" value="1"/>
</dbReference>
<keyword evidence="1" id="KW-0805">Transcription regulation</keyword>
<dbReference type="AlphaFoldDB" id="A0A7G6E3R3"/>
<keyword evidence="2" id="KW-0238">DNA-binding</keyword>
<organism evidence="8 9">
    <name type="scientific">Thermanaerosceptrum fracticalcis</name>
    <dbReference type="NCBI Taxonomy" id="1712410"/>
    <lineage>
        <taxon>Bacteria</taxon>
        <taxon>Bacillati</taxon>
        <taxon>Bacillota</taxon>
        <taxon>Clostridia</taxon>
        <taxon>Eubacteriales</taxon>
        <taxon>Peptococcaceae</taxon>
        <taxon>Thermanaerosceptrum</taxon>
    </lineage>
</organism>
<evidence type="ECO:0000313" key="8">
    <source>
        <dbReference type="EMBL" id="QNB46717.1"/>
    </source>
</evidence>
<dbReference type="SUPFAM" id="SSF46785">
    <property type="entry name" value="Winged helix' DNA-binding domain"/>
    <property type="match status" value="1"/>
</dbReference>
<dbReference type="OrthoDB" id="9791752at2"/>
<dbReference type="InterPro" id="IPR050707">
    <property type="entry name" value="HTH_MetabolicPath_Reg"/>
</dbReference>
<evidence type="ECO:0000256" key="2">
    <source>
        <dbReference type="ARBA" id="ARBA00023125"/>
    </source>
</evidence>
<accession>A0A7G6E3R3</accession>
<dbReference type="Pfam" id="PF01614">
    <property type="entry name" value="IclR_C"/>
    <property type="match status" value="1"/>
</dbReference>
<dbReference type="Gene3D" id="3.30.450.40">
    <property type="match status" value="1"/>
</dbReference>
<dbReference type="InterPro" id="IPR014757">
    <property type="entry name" value="Tscrpt_reg_IclR_C"/>
</dbReference>
<comment type="function">
    <text evidence="4">May be an activator protein for the gylABX operon.</text>
</comment>
<dbReference type="InterPro" id="IPR005471">
    <property type="entry name" value="Tscrpt_reg_IclR_N"/>
</dbReference>
<dbReference type="CDD" id="cd00090">
    <property type="entry name" value="HTH_ARSR"/>
    <property type="match status" value="1"/>
</dbReference>
<dbReference type="GO" id="GO:0003677">
    <property type="term" value="F:DNA binding"/>
    <property type="evidence" value="ECO:0007669"/>
    <property type="project" value="UniProtKB-KW"/>
</dbReference>
<reference evidence="8 9" key="1">
    <citation type="journal article" date="2019" name="Front. Microbiol.">
        <title>Thermoanaerosceptrum fracticalcis gen. nov. sp. nov., a Novel Fumarate-Fermenting Microorganism From a Deep Fractured Carbonate Aquifer of the US Great Basin.</title>
        <authorList>
            <person name="Hamilton-Brehm S.D."/>
            <person name="Stewart L.E."/>
            <person name="Zavarin M."/>
            <person name="Caldwell M."/>
            <person name="Lawson P.A."/>
            <person name="Onstott T.C."/>
            <person name="Grzymski J."/>
            <person name="Neveux I."/>
            <person name="Lollar B.S."/>
            <person name="Russell C.E."/>
            <person name="Moser D.P."/>
        </authorList>
    </citation>
    <scope>NUCLEOTIDE SEQUENCE [LARGE SCALE GENOMIC DNA]</scope>
    <source>
        <strain evidence="8 9">DRI-13</strain>
    </source>
</reference>
<dbReference type="Gene3D" id="1.10.10.10">
    <property type="entry name" value="Winged helix-like DNA-binding domain superfamily/Winged helix DNA-binding domain"/>
    <property type="match status" value="1"/>
</dbReference>
<dbReference type="InterPro" id="IPR036390">
    <property type="entry name" value="WH_DNA-bd_sf"/>
</dbReference>
<dbReference type="FunFam" id="1.10.10.10:FF:000056">
    <property type="entry name" value="IclR family transcriptional regulator"/>
    <property type="match status" value="1"/>
</dbReference>
<evidence type="ECO:0000313" key="9">
    <source>
        <dbReference type="Proteomes" id="UP000515847"/>
    </source>
</evidence>
<dbReference type="PANTHER" id="PTHR30136">
    <property type="entry name" value="HELIX-TURN-HELIX TRANSCRIPTIONAL REGULATOR, ICLR FAMILY"/>
    <property type="match status" value="1"/>
</dbReference>
<feature type="domain" description="IclR-ED" evidence="7">
    <location>
        <begin position="71"/>
        <end position="257"/>
    </location>
</feature>
<dbReference type="InterPro" id="IPR029016">
    <property type="entry name" value="GAF-like_dom_sf"/>
</dbReference>
<dbReference type="GO" id="GO:0045892">
    <property type="term" value="P:negative regulation of DNA-templated transcription"/>
    <property type="evidence" value="ECO:0007669"/>
    <property type="project" value="TreeGrafter"/>
</dbReference>
<protein>
    <recommendedName>
        <fullName evidence="5">Glycerol operon regulatory protein</fullName>
    </recommendedName>
</protein>
<dbReference type="SUPFAM" id="SSF55781">
    <property type="entry name" value="GAF domain-like"/>
    <property type="match status" value="1"/>
</dbReference>
<evidence type="ECO:0000259" key="6">
    <source>
        <dbReference type="PROSITE" id="PS51077"/>
    </source>
</evidence>
<dbReference type="KEGG" id="tfr:BR63_10610"/>
<dbReference type="InterPro" id="IPR036388">
    <property type="entry name" value="WH-like_DNA-bd_sf"/>
</dbReference>
<feature type="domain" description="HTH iclR-type" evidence="6">
    <location>
        <begin position="8"/>
        <end position="70"/>
    </location>
</feature>
<dbReference type="PANTHER" id="PTHR30136:SF24">
    <property type="entry name" value="HTH-TYPE TRANSCRIPTIONAL REPRESSOR ALLR"/>
    <property type="match status" value="1"/>
</dbReference>
<evidence type="ECO:0000259" key="7">
    <source>
        <dbReference type="PROSITE" id="PS51078"/>
    </source>
</evidence>
<dbReference type="InterPro" id="IPR011991">
    <property type="entry name" value="ArsR-like_HTH"/>
</dbReference>
<dbReference type="EMBL" id="CP045798">
    <property type="protein sequence ID" value="QNB46717.1"/>
    <property type="molecule type" value="Genomic_DNA"/>
</dbReference>
<sequence length="257" mass="28460">MINEKDVINSIDRALDILLLLQQEGREMGITQISSALGIYKSTVYRTLATLEKRGFVHQNPDNGKYWLGLKIYSLGMLVKEKLTIKNLAYPYAKALSDKFREVVHISVLDNSAEIYPKHIIIDKIETQQVLSVTPPVGSSAPCHSSSVGKCLLAFSPPGYLERFIGKELPKYTEKTIVGWPQLLAELADIREKGYAIDDEELELGLTCVGAPILGRNGEVIAALSLSGPTSRVKSDRFGEIVTEVRRTTSDISNLLR</sequence>
<dbReference type="GO" id="GO:0003700">
    <property type="term" value="F:DNA-binding transcription factor activity"/>
    <property type="evidence" value="ECO:0007669"/>
    <property type="project" value="TreeGrafter"/>
</dbReference>
<proteinExistence type="predicted"/>
<evidence type="ECO:0000256" key="1">
    <source>
        <dbReference type="ARBA" id="ARBA00023015"/>
    </source>
</evidence>
<gene>
    <name evidence="8" type="ORF">BR63_10610</name>
</gene>
<dbReference type="SMART" id="SM00346">
    <property type="entry name" value="HTH_ICLR"/>
    <property type="match status" value="1"/>
</dbReference>